<dbReference type="AlphaFoldDB" id="A0A4Q9GML2"/>
<dbReference type="InterPro" id="IPR012347">
    <property type="entry name" value="Ferritin-like"/>
</dbReference>
<dbReference type="PANTHER" id="PTHR36933">
    <property type="entry name" value="SLL0788 PROTEIN"/>
    <property type="match status" value="1"/>
</dbReference>
<evidence type="ECO:0000259" key="3">
    <source>
        <dbReference type="Pfam" id="PF03713"/>
    </source>
</evidence>
<dbReference type="InterPro" id="IPR005183">
    <property type="entry name" value="DUF305_CopM-like"/>
</dbReference>
<comment type="caution">
    <text evidence="4">The sequence shown here is derived from an EMBL/GenBank/DDBJ whole genome shotgun (WGS) entry which is preliminary data.</text>
</comment>
<evidence type="ECO:0000313" key="4">
    <source>
        <dbReference type="EMBL" id="TBN55578.1"/>
    </source>
</evidence>
<name>A0A4Q9GML2_9MICO</name>
<dbReference type="RefSeq" id="WP_130983149.1">
    <property type="nucleotide sequence ID" value="NZ_SISG01000002.1"/>
</dbReference>
<feature type="region of interest" description="Disordered" evidence="1">
    <location>
        <begin position="126"/>
        <end position="153"/>
    </location>
</feature>
<keyword evidence="2" id="KW-0472">Membrane</keyword>
<keyword evidence="5" id="KW-1185">Reference proteome</keyword>
<dbReference type="Gene3D" id="1.20.1260.10">
    <property type="match status" value="1"/>
</dbReference>
<gene>
    <name evidence="4" type="ORF">EYE40_14885</name>
</gene>
<dbReference type="EMBL" id="SISG01000002">
    <property type="protein sequence ID" value="TBN55578.1"/>
    <property type="molecule type" value="Genomic_DNA"/>
</dbReference>
<proteinExistence type="predicted"/>
<feature type="domain" description="DUF305" evidence="3">
    <location>
        <begin position="54"/>
        <end position="224"/>
    </location>
</feature>
<protein>
    <submittedName>
        <fullName evidence="4">DUF305 domain-containing protein</fullName>
    </submittedName>
</protein>
<keyword evidence="2" id="KW-1133">Transmembrane helix</keyword>
<feature type="transmembrane region" description="Helical" evidence="2">
    <location>
        <begin position="20"/>
        <end position="38"/>
    </location>
</feature>
<organism evidence="4 5">
    <name type="scientific">Glaciihabitans arcticus</name>
    <dbReference type="NCBI Taxonomy" id="2668039"/>
    <lineage>
        <taxon>Bacteria</taxon>
        <taxon>Bacillati</taxon>
        <taxon>Actinomycetota</taxon>
        <taxon>Actinomycetes</taxon>
        <taxon>Micrococcales</taxon>
        <taxon>Microbacteriaceae</taxon>
        <taxon>Glaciihabitans</taxon>
    </lineage>
</organism>
<keyword evidence="2" id="KW-0812">Transmembrane</keyword>
<accession>A0A4Q9GML2</accession>
<evidence type="ECO:0000256" key="2">
    <source>
        <dbReference type="SAM" id="Phobius"/>
    </source>
</evidence>
<dbReference type="Proteomes" id="UP000294194">
    <property type="component" value="Unassembled WGS sequence"/>
</dbReference>
<dbReference type="Pfam" id="PF03713">
    <property type="entry name" value="DUF305"/>
    <property type="match status" value="1"/>
</dbReference>
<evidence type="ECO:0000313" key="5">
    <source>
        <dbReference type="Proteomes" id="UP000294194"/>
    </source>
</evidence>
<sequence length="233" mass="24757">MDPDSTLSAAPVGGRSIRGTIAVAVVAVLLIVAAFAIGRISAPVSTPPGTTSAEAGFARDMQTHHHQAVEMSFIVRDASDDDEVRLLAFDIATAQGAQAGQMYGWLDTWGLPQLESEPSMTWMTRPPLSGDGTTHAHDDASQSAHTAGDPMPGLATAEQITRLKSLDGVDAERYYLQLMIAHHEGGVLMANAVLERSTERVVVSVAKGIVLSQTTEIEYMQALLERRGGPLPD</sequence>
<dbReference type="PANTHER" id="PTHR36933:SF1">
    <property type="entry name" value="SLL0788 PROTEIN"/>
    <property type="match status" value="1"/>
</dbReference>
<evidence type="ECO:0000256" key="1">
    <source>
        <dbReference type="SAM" id="MobiDB-lite"/>
    </source>
</evidence>
<reference evidence="5" key="1">
    <citation type="submission" date="2019-02" db="EMBL/GenBank/DDBJ databases">
        <title>Glaciihabitans arcticus sp. nov., a psychrotolerant bacterium isolated from polar soil.</title>
        <authorList>
            <person name="Dahal R.H."/>
        </authorList>
    </citation>
    <scope>NUCLEOTIDE SEQUENCE [LARGE SCALE GENOMIC DNA]</scope>
    <source>
        <strain evidence="5">RP-3-7</strain>
    </source>
</reference>